<evidence type="ECO:0000313" key="3">
    <source>
        <dbReference type="Proteomes" id="UP000595823"/>
    </source>
</evidence>
<reference evidence="1 3" key="1">
    <citation type="submission" date="2020-06" db="EMBL/GenBank/DDBJ databases">
        <title>Genomic analysis of Salicibibacter sp. NKC5-3.</title>
        <authorList>
            <person name="Oh Y.J."/>
        </authorList>
    </citation>
    <scope>NUCLEOTIDE SEQUENCE [LARGE SCALE GENOMIC DNA]</scope>
    <source>
        <strain evidence="1 3">NKC5-3</strain>
    </source>
</reference>
<dbReference type="KEGG" id="scia:HUG15_05670"/>
<evidence type="ECO:0000313" key="1">
    <source>
        <dbReference type="EMBL" id="QQK75081.1"/>
    </source>
</evidence>
<keyword evidence="3" id="KW-1185">Reference proteome</keyword>
<accession>A0A7T6Z1P9</accession>
<name>A0A7T6Z1P9_9BACI</name>
<dbReference type="RefSeq" id="WP_200127661.1">
    <property type="nucleotide sequence ID" value="NZ_CP054705.1"/>
</dbReference>
<dbReference type="AlphaFoldDB" id="A0A7T6Z1P9"/>
<sequence length="71" mass="8097">MDNGLIDVKDKALVFVQEYCGEHCRVFQDGKELHGVTGVRITADEGEPTYHEIEYLTGKTNRKNKIPEFRG</sequence>
<evidence type="ECO:0000313" key="2">
    <source>
        <dbReference type="EMBL" id="QQK75142.1"/>
    </source>
</evidence>
<organism evidence="1 3">
    <name type="scientific">Salicibibacter cibarius</name>
    <dbReference type="NCBI Taxonomy" id="2743000"/>
    <lineage>
        <taxon>Bacteria</taxon>
        <taxon>Bacillati</taxon>
        <taxon>Bacillota</taxon>
        <taxon>Bacilli</taxon>
        <taxon>Bacillales</taxon>
        <taxon>Bacillaceae</taxon>
        <taxon>Salicibibacter</taxon>
    </lineage>
</organism>
<dbReference type="Proteomes" id="UP000595823">
    <property type="component" value="Chromosome"/>
</dbReference>
<proteinExistence type="predicted"/>
<dbReference type="KEGG" id="scia:HUG15_05335"/>
<dbReference type="EMBL" id="CP054705">
    <property type="protein sequence ID" value="QQK75081.1"/>
    <property type="molecule type" value="Genomic_DNA"/>
</dbReference>
<protein>
    <submittedName>
        <fullName evidence="1">Uncharacterized protein</fullName>
    </submittedName>
</protein>
<dbReference type="EMBL" id="CP054705">
    <property type="protein sequence ID" value="QQK75142.1"/>
    <property type="molecule type" value="Genomic_DNA"/>
</dbReference>
<gene>
    <name evidence="1" type="ORF">HUG15_05335</name>
    <name evidence="2" type="ORF">HUG15_05670</name>
</gene>